<dbReference type="PROSITE" id="PS51257">
    <property type="entry name" value="PROKAR_LIPOPROTEIN"/>
    <property type="match status" value="1"/>
</dbReference>
<gene>
    <name evidence="4" type="ORF">H4W19_11840</name>
    <name evidence="5" type="ORF">IAE60_02160</name>
</gene>
<evidence type="ECO:0000259" key="3">
    <source>
        <dbReference type="PROSITE" id="PS50213"/>
    </source>
</evidence>
<evidence type="ECO:0000313" key="6">
    <source>
        <dbReference type="Proteomes" id="UP000515506"/>
    </source>
</evidence>
<dbReference type="GO" id="GO:0005615">
    <property type="term" value="C:extracellular space"/>
    <property type="evidence" value="ECO:0007669"/>
    <property type="project" value="TreeGrafter"/>
</dbReference>
<feature type="chain" id="PRO_5043238501" evidence="2">
    <location>
        <begin position="19"/>
        <end position="199"/>
    </location>
</feature>
<keyword evidence="6" id="KW-1185">Reference proteome</keyword>
<keyword evidence="2" id="KW-0732">Signal</keyword>
<dbReference type="PANTHER" id="PTHR10900">
    <property type="entry name" value="PERIOSTIN-RELATED"/>
    <property type="match status" value="1"/>
</dbReference>
<feature type="region of interest" description="Disordered" evidence="1">
    <location>
        <begin position="30"/>
        <end position="52"/>
    </location>
</feature>
<dbReference type="SUPFAM" id="SSF82153">
    <property type="entry name" value="FAS1 domain"/>
    <property type="match status" value="1"/>
</dbReference>
<protein>
    <submittedName>
        <fullName evidence="5">Fasciclin domain-containing protein</fullName>
    </submittedName>
</protein>
<feature type="domain" description="FAS1" evidence="3">
    <location>
        <begin position="53"/>
        <end position="197"/>
    </location>
</feature>
<dbReference type="Proteomes" id="UP000515506">
    <property type="component" value="Chromosome"/>
</dbReference>
<dbReference type="Pfam" id="PF02469">
    <property type="entry name" value="Fasciclin"/>
    <property type="match status" value="1"/>
</dbReference>
<proteinExistence type="predicted"/>
<dbReference type="PANTHER" id="PTHR10900:SF77">
    <property type="entry name" value="FI19380P1"/>
    <property type="match status" value="1"/>
</dbReference>
<dbReference type="InterPro" id="IPR050904">
    <property type="entry name" value="Adhesion/Biosynth-related"/>
</dbReference>
<sequence>MNRTVLSVALLAAFTAAACSPKTADAEAGAAPMPVAEASDPAPAEATTPAVEQKDVVDTAIASPDHTTLVSAVQAAGLVDTLKGAGPFTVFAPVNAAFDALPAGTVDTLLKPESKADLTAVLTYHVVPGNVDAATLTQQIQASGGTATLKTVQGGELKAQVTDGGVTLTDAKGNVAKVTTADLKASNGVIHVVDKVLMP</sequence>
<dbReference type="Proteomes" id="UP000515838">
    <property type="component" value="Chromosome"/>
</dbReference>
<evidence type="ECO:0000313" key="7">
    <source>
        <dbReference type="Proteomes" id="UP000515838"/>
    </source>
</evidence>
<name>A0A7G9TDT9_PSEMX</name>
<feature type="compositionally biased region" description="Low complexity" evidence="1">
    <location>
        <begin position="34"/>
        <end position="51"/>
    </location>
</feature>
<dbReference type="EMBL" id="CP060028">
    <property type="protein sequence ID" value="QND79059.1"/>
    <property type="molecule type" value="Genomic_DNA"/>
</dbReference>
<evidence type="ECO:0000313" key="4">
    <source>
        <dbReference type="EMBL" id="QND79059.1"/>
    </source>
</evidence>
<reference evidence="4 6" key="2">
    <citation type="submission" date="2020-08" db="EMBL/GenBank/DDBJ databases">
        <title>Streptomycin resistant and MDR strain, P. mexicana.</title>
        <authorList>
            <person name="Ganesh-kumar S."/>
            <person name="Zhe T."/>
            <person name="Yu Z."/>
            <person name="Min Y."/>
        </authorList>
    </citation>
    <scope>NUCLEOTIDE SEQUENCE [LARGE SCALE GENOMIC DNA]</scope>
    <source>
        <strain evidence="4 6">GTZY</strain>
    </source>
</reference>
<dbReference type="AlphaFoldDB" id="A0A7G9TDT9"/>
<organism evidence="5 7">
    <name type="scientific">Pseudoxanthomonas mexicana</name>
    <dbReference type="NCBI Taxonomy" id="128785"/>
    <lineage>
        <taxon>Bacteria</taxon>
        <taxon>Pseudomonadati</taxon>
        <taxon>Pseudomonadota</taxon>
        <taxon>Gammaproteobacteria</taxon>
        <taxon>Lysobacterales</taxon>
        <taxon>Lysobacteraceae</taxon>
        <taxon>Pseudoxanthomonas</taxon>
    </lineage>
</organism>
<dbReference type="SMART" id="SM00554">
    <property type="entry name" value="FAS1"/>
    <property type="match status" value="1"/>
</dbReference>
<evidence type="ECO:0000313" key="5">
    <source>
        <dbReference type="EMBL" id="QNN78264.1"/>
    </source>
</evidence>
<feature type="signal peptide" evidence="2">
    <location>
        <begin position="1"/>
        <end position="18"/>
    </location>
</feature>
<dbReference type="PROSITE" id="PS50213">
    <property type="entry name" value="FAS1"/>
    <property type="match status" value="1"/>
</dbReference>
<dbReference type="InterPro" id="IPR000782">
    <property type="entry name" value="FAS1_domain"/>
</dbReference>
<accession>A0A7G9TDT9</accession>
<evidence type="ECO:0000256" key="1">
    <source>
        <dbReference type="SAM" id="MobiDB-lite"/>
    </source>
</evidence>
<dbReference type="FunFam" id="2.30.180.10:FF:000032">
    <property type="entry name" value="Fasciclin domain-containing protein, putative"/>
    <property type="match status" value="1"/>
</dbReference>
<dbReference type="InterPro" id="IPR036378">
    <property type="entry name" value="FAS1_dom_sf"/>
</dbReference>
<dbReference type="EMBL" id="CP060731">
    <property type="protein sequence ID" value="QNN78264.1"/>
    <property type="molecule type" value="Genomic_DNA"/>
</dbReference>
<evidence type="ECO:0000256" key="2">
    <source>
        <dbReference type="SAM" id="SignalP"/>
    </source>
</evidence>
<reference evidence="5 7" key="1">
    <citation type="submission" date="2020-08" db="EMBL/GenBank/DDBJ databases">
        <title>Streptomycin Non-resistant strain, P. mexicana.</title>
        <authorList>
            <person name="Ganesh-Kumar S."/>
            <person name="Zhe T."/>
            <person name="Yu Z."/>
            <person name="Min Y."/>
        </authorList>
    </citation>
    <scope>NUCLEOTIDE SEQUENCE [LARGE SCALE GENOMIC DNA]</scope>
    <source>
        <strain evidence="5 7">GTZY2</strain>
    </source>
</reference>
<dbReference type="Gene3D" id="2.30.180.10">
    <property type="entry name" value="FAS1 domain"/>
    <property type="match status" value="1"/>
</dbReference>